<evidence type="ECO:0000313" key="6">
    <source>
        <dbReference type="Proteomes" id="UP000216442"/>
    </source>
</evidence>
<evidence type="ECO:0000313" key="5">
    <source>
        <dbReference type="EMBL" id="PAQ05702.1"/>
    </source>
</evidence>
<proteinExistence type="predicted"/>
<dbReference type="Pfam" id="PF00392">
    <property type="entry name" value="GntR"/>
    <property type="match status" value="1"/>
</dbReference>
<sequence length="234" mass="26361">MILNDPAASTDRKGILAETLVHRILTMQLEPGAVLDEVALSEEFGLSRPPVRELMRQMAGEGYVDLEANRAARVSIMSYQTLRDFLIVAPMIYVGTTKLAALNHNARDLEVLKQTQQKFRQAIADGHVENRVIFNHQFHLNIGKMARNQYLLPSLKKLLIDHARIGKIFYRQNGDRRIQKGQETAARQHDQMIEAIEAHDAERAGDVVRAHLEVFRSDVALYAVPSGMQGELEG</sequence>
<dbReference type="InterPro" id="IPR036390">
    <property type="entry name" value="WH_DNA-bd_sf"/>
</dbReference>
<feature type="domain" description="HTH gntR-type" evidence="4">
    <location>
        <begin position="10"/>
        <end position="77"/>
    </location>
</feature>
<keyword evidence="6" id="KW-1185">Reference proteome</keyword>
<dbReference type="OrthoDB" id="8638122at2"/>
<dbReference type="EMBL" id="NPKJ01000069">
    <property type="protein sequence ID" value="PAQ05702.1"/>
    <property type="molecule type" value="Genomic_DNA"/>
</dbReference>
<comment type="caution">
    <text evidence="5">The sequence shown here is derived from an EMBL/GenBank/DDBJ whole genome shotgun (WGS) entry which is preliminary data.</text>
</comment>
<dbReference type="InterPro" id="IPR036388">
    <property type="entry name" value="WH-like_DNA-bd_sf"/>
</dbReference>
<gene>
    <name evidence="5" type="ORF">CIT26_29305</name>
</gene>
<evidence type="ECO:0000256" key="2">
    <source>
        <dbReference type="ARBA" id="ARBA00023125"/>
    </source>
</evidence>
<dbReference type="InterPro" id="IPR011711">
    <property type="entry name" value="GntR_C"/>
</dbReference>
<dbReference type="InterPro" id="IPR000524">
    <property type="entry name" value="Tscrpt_reg_HTH_GntR"/>
</dbReference>
<dbReference type="SUPFAM" id="SSF48008">
    <property type="entry name" value="GntR ligand-binding domain-like"/>
    <property type="match status" value="1"/>
</dbReference>
<dbReference type="SMART" id="SM00345">
    <property type="entry name" value="HTH_GNTR"/>
    <property type="match status" value="1"/>
</dbReference>
<dbReference type="Pfam" id="PF07729">
    <property type="entry name" value="FCD"/>
    <property type="match status" value="1"/>
</dbReference>
<accession>A0A271LC82</accession>
<dbReference type="AlphaFoldDB" id="A0A271LC82"/>
<evidence type="ECO:0000259" key="4">
    <source>
        <dbReference type="PROSITE" id="PS50949"/>
    </source>
</evidence>
<dbReference type="GO" id="GO:0003677">
    <property type="term" value="F:DNA binding"/>
    <property type="evidence" value="ECO:0007669"/>
    <property type="project" value="UniProtKB-KW"/>
</dbReference>
<dbReference type="Gene3D" id="1.20.120.530">
    <property type="entry name" value="GntR ligand-binding domain-like"/>
    <property type="match status" value="1"/>
</dbReference>
<keyword evidence="3" id="KW-0804">Transcription</keyword>
<dbReference type="SMART" id="SM00895">
    <property type="entry name" value="FCD"/>
    <property type="match status" value="1"/>
</dbReference>
<keyword evidence="2" id="KW-0238">DNA-binding</keyword>
<dbReference type="RefSeq" id="WP_095495829.1">
    <property type="nucleotide sequence ID" value="NZ_NPKJ01000069.1"/>
</dbReference>
<evidence type="ECO:0000256" key="1">
    <source>
        <dbReference type="ARBA" id="ARBA00023015"/>
    </source>
</evidence>
<dbReference type="PANTHER" id="PTHR43537:SF53">
    <property type="entry name" value="HTH-TYPE TRANSCRIPTIONAL REPRESSOR NANR"/>
    <property type="match status" value="1"/>
</dbReference>
<dbReference type="GO" id="GO:0003700">
    <property type="term" value="F:DNA-binding transcription factor activity"/>
    <property type="evidence" value="ECO:0007669"/>
    <property type="project" value="InterPro"/>
</dbReference>
<keyword evidence="1" id="KW-0805">Transcription regulation</keyword>
<dbReference type="SUPFAM" id="SSF46785">
    <property type="entry name" value="Winged helix' DNA-binding domain"/>
    <property type="match status" value="1"/>
</dbReference>
<dbReference type="Proteomes" id="UP000216442">
    <property type="component" value="Unassembled WGS sequence"/>
</dbReference>
<evidence type="ECO:0000256" key="3">
    <source>
        <dbReference type="ARBA" id="ARBA00023163"/>
    </source>
</evidence>
<reference evidence="5 6" key="1">
    <citation type="submission" date="2017-08" db="EMBL/GenBank/DDBJ databases">
        <title>Mesorhizobium wenxinae sp. nov., a novel rhizobial species isolated from root nodules of chickpea (Cicer arietinum L.).</title>
        <authorList>
            <person name="Zhang J."/>
        </authorList>
    </citation>
    <scope>NUCLEOTIDE SEQUENCE [LARGE SCALE GENOMIC DNA]</scope>
    <source>
        <strain evidence="5 6">SDW018</strain>
    </source>
</reference>
<dbReference type="InterPro" id="IPR008920">
    <property type="entry name" value="TF_FadR/GntR_C"/>
</dbReference>
<organism evidence="5 6">
    <name type="scientific">Mesorhizobium temperatum</name>
    <dbReference type="NCBI Taxonomy" id="241416"/>
    <lineage>
        <taxon>Bacteria</taxon>
        <taxon>Pseudomonadati</taxon>
        <taxon>Pseudomonadota</taxon>
        <taxon>Alphaproteobacteria</taxon>
        <taxon>Hyphomicrobiales</taxon>
        <taxon>Phyllobacteriaceae</taxon>
        <taxon>Mesorhizobium</taxon>
    </lineage>
</organism>
<dbReference type="PANTHER" id="PTHR43537">
    <property type="entry name" value="TRANSCRIPTIONAL REGULATOR, GNTR FAMILY"/>
    <property type="match status" value="1"/>
</dbReference>
<dbReference type="PROSITE" id="PS50949">
    <property type="entry name" value="HTH_GNTR"/>
    <property type="match status" value="1"/>
</dbReference>
<name>A0A271LC82_9HYPH</name>
<protein>
    <submittedName>
        <fullName evidence="5">GntR family transcriptional regulator</fullName>
    </submittedName>
</protein>
<dbReference type="Gene3D" id="1.10.10.10">
    <property type="entry name" value="Winged helix-like DNA-binding domain superfamily/Winged helix DNA-binding domain"/>
    <property type="match status" value="1"/>
</dbReference>